<dbReference type="HOGENOM" id="CLU_2301620_0_0_9"/>
<proteinExistence type="predicted"/>
<sequence>MMEKENEERLTQLKRHIKENEDEVWQIDRTLNVLEEHNQMALHHMQSAALSCQPGDPMYERIMTSFRKTQQTYEDGRDALIKRKNILRIRIEEAEYEMKK</sequence>
<evidence type="ECO:0000313" key="1">
    <source>
        <dbReference type="EMBL" id="EIM56029.1"/>
    </source>
</evidence>
<reference evidence="1 2" key="1">
    <citation type="submission" date="2010-08" db="EMBL/GenBank/DDBJ databases">
        <authorList>
            <consortium name="US DOE Joint Genome Institute (JGI-PGF)"/>
            <person name="Lucas S."/>
            <person name="Copeland A."/>
            <person name="Lapidus A."/>
            <person name="Cheng J.-F."/>
            <person name="Bruce D."/>
            <person name="Goodwin L."/>
            <person name="Pitluck S."/>
            <person name="Land M.L."/>
            <person name="Hauser L."/>
            <person name="Chang Y.-J."/>
            <person name="Anderson I.J."/>
            <person name="Johnson E."/>
            <person name="Mulhopadhyay B."/>
            <person name="Kyrpides N."/>
            <person name="Woyke T.J."/>
        </authorList>
    </citation>
    <scope>NUCLEOTIDE SEQUENCE [LARGE SCALE GENOMIC DNA]</scope>
    <source>
        <strain evidence="1 2">6</strain>
    </source>
</reference>
<dbReference type="AlphaFoldDB" id="I5AQF6"/>
<protein>
    <submittedName>
        <fullName evidence="1">Uncharacterized protein</fullName>
    </submittedName>
</protein>
<organism evidence="1 2">
    <name type="scientific">Eubacterium cellulosolvens (strain ATCC 43171 / JCM 9499 / 6)</name>
    <name type="common">Cillobacterium cellulosolvens</name>
    <dbReference type="NCBI Taxonomy" id="633697"/>
    <lineage>
        <taxon>Bacteria</taxon>
        <taxon>Bacillati</taxon>
        <taxon>Bacillota</taxon>
        <taxon>Clostridia</taxon>
        <taxon>Eubacteriales</taxon>
        <taxon>Eubacteriaceae</taxon>
        <taxon>Eubacterium</taxon>
    </lineage>
</organism>
<keyword evidence="2" id="KW-1185">Reference proteome</keyword>
<accession>I5AQF6</accession>
<reference evidence="1 2" key="2">
    <citation type="submission" date="2012-02" db="EMBL/GenBank/DDBJ databases">
        <title>Improved High-Quality Draft sequence of Eubacterium cellulosolvens 6.</title>
        <authorList>
            <consortium name="US DOE Joint Genome Institute"/>
            <person name="Lucas S."/>
            <person name="Han J."/>
            <person name="Lapidus A."/>
            <person name="Cheng J.-F."/>
            <person name="Goodwin L."/>
            <person name="Pitluck S."/>
            <person name="Peters L."/>
            <person name="Mikhailova N."/>
            <person name="Gu W."/>
            <person name="Detter J.C."/>
            <person name="Han C."/>
            <person name="Tapia R."/>
            <person name="Land M."/>
            <person name="Hauser L."/>
            <person name="Kyrpides N."/>
            <person name="Ivanova N."/>
            <person name="Pagani I."/>
            <person name="Johnson E."/>
            <person name="Mukhopadhyay B."/>
            <person name="Anderson I."/>
            <person name="Woyke T."/>
        </authorList>
    </citation>
    <scope>NUCLEOTIDE SEQUENCE [LARGE SCALE GENOMIC DNA]</scope>
    <source>
        <strain evidence="1 2">6</strain>
    </source>
</reference>
<gene>
    <name evidence="1" type="ORF">EubceDRAFT1_0167</name>
</gene>
<dbReference type="Proteomes" id="UP000005753">
    <property type="component" value="Chromosome"/>
</dbReference>
<dbReference type="EMBL" id="CM001487">
    <property type="protein sequence ID" value="EIM56029.1"/>
    <property type="molecule type" value="Genomic_DNA"/>
</dbReference>
<name>I5AQF6_EUBC6</name>
<dbReference type="STRING" id="633697.EubceDRAFT1_0167"/>
<evidence type="ECO:0000313" key="2">
    <source>
        <dbReference type="Proteomes" id="UP000005753"/>
    </source>
</evidence>